<organism evidence="1 2">
    <name type="scientific">Neobacillus rhizosphaerae</name>
    <dbReference type="NCBI Taxonomy" id="2880965"/>
    <lineage>
        <taxon>Bacteria</taxon>
        <taxon>Bacillati</taxon>
        <taxon>Bacillota</taxon>
        <taxon>Bacilli</taxon>
        <taxon>Bacillales</taxon>
        <taxon>Bacillaceae</taxon>
        <taxon>Neobacillus</taxon>
    </lineage>
</organism>
<keyword evidence="2" id="KW-1185">Reference proteome</keyword>
<protein>
    <recommendedName>
        <fullName evidence="3">DUF2019 domain-containing protein</fullName>
    </recommendedName>
</protein>
<dbReference type="Proteomes" id="UP000838308">
    <property type="component" value="Unassembled WGS sequence"/>
</dbReference>
<dbReference type="InterPro" id="IPR016024">
    <property type="entry name" value="ARM-type_fold"/>
</dbReference>
<gene>
    <name evidence="1" type="ORF">BACCIP111895_02280</name>
</gene>
<proteinExistence type="predicted"/>
<reference evidence="1" key="1">
    <citation type="submission" date="2022-04" db="EMBL/GenBank/DDBJ databases">
        <authorList>
            <person name="Criscuolo A."/>
        </authorList>
    </citation>
    <scope>NUCLEOTIDE SEQUENCE</scope>
    <source>
        <strain evidence="1">CIP111895</strain>
    </source>
</reference>
<accession>A0ABM9ER59</accession>
<evidence type="ECO:0000313" key="1">
    <source>
        <dbReference type="EMBL" id="CAH2715096.1"/>
    </source>
</evidence>
<dbReference type="Gene3D" id="1.25.40.70">
    <property type="entry name" value="Phosphatidylinositol 3-kinase, accessory domain (PIK)"/>
    <property type="match status" value="1"/>
</dbReference>
<dbReference type="EMBL" id="CALBWS010000013">
    <property type="protein sequence ID" value="CAH2715096.1"/>
    <property type="molecule type" value="Genomic_DNA"/>
</dbReference>
<evidence type="ECO:0008006" key="3">
    <source>
        <dbReference type="Google" id="ProtNLM"/>
    </source>
</evidence>
<comment type="caution">
    <text evidence="1">The sequence shown here is derived from an EMBL/GenBank/DDBJ whole genome shotgun (WGS) entry which is preliminary data.</text>
</comment>
<sequence length="109" mass="12490">MDERAPKFGDIAKKRWEYLNNDDSTKGNNCYDELLSIAIELRNEGKLHELGGLLDNENEGVQFEAATKLLTLNFEKAEKTLEKLTEKKGVLPFSAKMTLRQWRAGNLKF</sequence>
<evidence type="ECO:0000313" key="2">
    <source>
        <dbReference type="Proteomes" id="UP000838308"/>
    </source>
</evidence>
<dbReference type="SUPFAM" id="SSF48371">
    <property type="entry name" value="ARM repeat"/>
    <property type="match status" value="1"/>
</dbReference>
<name>A0ABM9ER59_9BACI</name>
<dbReference type="RefSeq" id="WP_248735395.1">
    <property type="nucleotide sequence ID" value="NZ_CALBWS010000013.1"/>
</dbReference>
<dbReference type="InterPro" id="IPR042236">
    <property type="entry name" value="PI3K_accessory_sf"/>
</dbReference>